<reference evidence="3 4" key="1">
    <citation type="submission" date="2020-01" db="EMBL/GenBank/DDBJ databases">
        <title>Natronorubrum sp. JWXQ-INN 674 isolated from Inner Mongolia Autonomous Region of China.</title>
        <authorList>
            <person name="Xue Q."/>
        </authorList>
    </citation>
    <scope>NUCLEOTIDE SEQUENCE [LARGE SCALE GENOMIC DNA]</scope>
    <source>
        <strain evidence="3 4">JWXQ-INN-674</strain>
    </source>
</reference>
<dbReference type="NCBIfam" id="TIGR04126">
    <property type="entry name" value="PGF_CTERM"/>
    <property type="match status" value="1"/>
</dbReference>
<proteinExistence type="predicted"/>
<dbReference type="GO" id="GO:0005886">
    <property type="term" value="C:plasma membrane"/>
    <property type="evidence" value="ECO:0007669"/>
    <property type="project" value="UniProtKB-SubCell"/>
</dbReference>
<keyword evidence="1" id="KW-0732">Signal</keyword>
<organism evidence="3 4">
    <name type="scientific">Natronorubrum halalkaliphilum</name>
    <dbReference type="NCBI Taxonomy" id="2691917"/>
    <lineage>
        <taxon>Archaea</taxon>
        <taxon>Methanobacteriati</taxon>
        <taxon>Methanobacteriota</taxon>
        <taxon>Stenosarchaea group</taxon>
        <taxon>Halobacteria</taxon>
        <taxon>Halobacteriales</taxon>
        <taxon>Natrialbaceae</taxon>
        <taxon>Natronorubrum</taxon>
    </lineage>
</organism>
<feature type="region of interest" description="Disordered" evidence="2">
    <location>
        <begin position="346"/>
        <end position="396"/>
    </location>
</feature>
<comment type="caution">
    <text evidence="3">The sequence shown here is derived from an EMBL/GenBank/DDBJ whole genome shotgun (WGS) entry which is preliminary data.</text>
</comment>
<evidence type="ECO:0000256" key="1">
    <source>
        <dbReference type="ARBA" id="ARBA00022729"/>
    </source>
</evidence>
<dbReference type="GO" id="GO:0030115">
    <property type="term" value="C:S-layer"/>
    <property type="evidence" value="ECO:0007669"/>
    <property type="project" value="UniProtKB-SubCell"/>
</dbReference>
<gene>
    <name evidence="3" type="ORF">GS429_13455</name>
</gene>
<dbReference type="InterPro" id="IPR026371">
    <property type="entry name" value="PGF_CTERM"/>
</dbReference>
<accession>A0A6B0VPW6</accession>
<dbReference type="Proteomes" id="UP000434101">
    <property type="component" value="Unassembled WGS sequence"/>
</dbReference>
<sequence>MNRGVTLVVALLVVTSAAGMAMGASAGATTPTESEASTNNQGSEAYAGAHIAFDVESNAIADYQIGGEETFSSVAVQSQSETETEAGLGADVDLETMTTLEAADLSLAAQSRTNAQVEAQSGATLSAHDTERGTLVVESGGEDQYVKAELGAGATASDDGDRVRVETDGHEGTFIVVGDGEVTVNSEGDVTADLEADSTLAFRAYADGERDENAEYEESLIADGNAAVEVHVDQRDGEAVADVATYGQETSAAVSQETQNRVDVTVDRAVHEGTVVVTTVSEEAVGSVEDLEVRVDGEAAAEAASQTELEGAIGGDESRYLVAQQADASAEATLYIAINHFSERTATIDGSDDGDETSGDTDAAGDDADETDAEDSDESDDADGEEGDDAGAGDSVPGFGVGAALVALLGIAAARVHH</sequence>
<evidence type="ECO:0000313" key="4">
    <source>
        <dbReference type="Proteomes" id="UP000434101"/>
    </source>
</evidence>
<dbReference type="OrthoDB" id="271420at2157"/>
<evidence type="ECO:0000256" key="2">
    <source>
        <dbReference type="SAM" id="MobiDB-lite"/>
    </source>
</evidence>
<dbReference type="RefSeq" id="WP_160065885.1">
    <property type="nucleotide sequence ID" value="NZ_WUYX01000041.1"/>
</dbReference>
<feature type="compositionally biased region" description="Acidic residues" evidence="2">
    <location>
        <begin position="350"/>
        <end position="391"/>
    </location>
</feature>
<dbReference type="EMBL" id="WUYX01000041">
    <property type="protein sequence ID" value="MXV63056.1"/>
    <property type="molecule type" value="Genomic_DNA"/>
</dbReference>
<keyword evidence="4" id="KW-1185">Reference proteome</keyword>
<evidence type="ECO:0000313" key="3">
    <source>
        <dbReference type="EMBL" id="MXV63056.1"/>
    </source>
</evidence>
<name>A0A6B0VPW6_9EURY</name>
<protein>
    <submittedName>
        <fullName evidence="3">PGF-CTERM sorting domain-containing protein</fullName>
    </submittedName>
</protein>
<dbReference type="AlphaFoldDB" id="A0A6B0VPW6"/>